<keyword evidence="2" id="KW-0472">Membrane</keyword>
<dbReference type="EMBL" id="CP024704">
    <property type="protein sequence ID" value="ATV69523.1"/>
    <property type="molecule type" value="Genomic_DNA"/>
</dbReference>
<feature type="transmembrane region" description="Helical" evidence="2">
    <location>
        <begin position="12"/>
        <end position="32"/>
    </location>
</feature>
<reference evidence="3 4" key="1">
    <citation type="submission" date="2017-11" db="EMBL/GenBank/DDBJ databases">
        <title>Genome sequencing of Fusobacterium periodonticum KCOM 2555.</title>
        <authorList>
            <person name="Kook J.-K."/>
            <person name="Park S.-N."/>
            <person name="Lim Y.K."/>
        </authorList>
    </citation>
    <scope>NUCLEOTIDE SEQUENCE [LARGE SCALE GENOMIC DNA]</scope>
    <source>
        <strain evidence="3 4">KCOM 2555</strain>
    </source>
</reference>
<feature type="region of interest" description="Disordered" evidence="1">
    <location>
        <begin position="224"/>
        <end position="246"/>
    </location>
</feature>
<evidence type="ECO:0000313" key="4">
    <source>
        <dbReference type="Proteomes" id="UP000230781"/>
    </source>
</evidence>
<evidence type="ECO:0000313" key="3">
    <source>
        <dbReference type="EMBL" id="ATV69523.1"/>
    </source>
</evidence>
<dbReference type="AlphaFoldDB" id="A0A2D3PP92"/>
<keyword evidence="2" id="KW-1133">Transmembrane helix</keyword>
<proteinExistence type="predicted"/>
<dbReference type="Proteomes" id="UP000230781">
    <property type="component" value="Chromosome"/>
</dbReference>
<dbReference type="RefSeq" id="WP_100025865.1">
    <property type="nucleotide sequence ID" value="NZ_CP024704.1"/>
</dbReference>
<accession>A0A2D3PP92</accession>
<organism evidence="3 4">
    <name type="scientific">Fusobacterium pseudoperiodonticum</name>
    <dbReference type="NCBI Taxonomy" id="2663009"/>
    <lineage>
        <taxon>Bacteria</taxon>
        <taxon>Fusobacteriati</taxon>
        <taxon>Fusobacteriota</taxon>
        <taxon>Fusobacteriia</taxon>
        <taxon>Fusobacteriales</taxon>
        <taxon>Fusobacteriaceae</taxon>
        <taxon>Fusobacterium</taxon>
    </lineage>
</organism>
<keyword evidence="2" id="KW-0812">Transmembrane</keyword>
<feature type="compositionally biased region" description="Basic residues" evidence="1">
    <location>
        <begin position="230"/>
        <end position="239"/>
    </location>
</feature>
<protein>
    <submittedName>
        <fullName evidence="3">Uncharacterized protein</fullName>
    </submittedName>
</protein>
<evidence type="ECO:0000256" key="2">
    <source>
        <dbReference type="SAM" id="Phobius"/>
    </source>
</evidence>
<evidence type="ECO:0000256" key="1">
    <source>
        <dbReference type="SAM" id="MobiDB-lite"/>
    </source>
</evidence>
<sequence>MFKDLKIKNLKIIILLICYLIVFYLLIFKNILKLVEIKELIEQEDIKIGRLNYEKNTVLKALALKKEDFEKEQKKIVKNEEDETKKSFDNIPSLFRYIEDKITKNNINFQNFGRSRREEDKLNLTMTFKGKEKDVKNFFSDIENEDYDINFSSSYLKITVDKSLLEVKSNLVATVLDKKEEVEIDISTGDKNIFQSLNINPKEKEDEENSYSYMRIGDKTYYRASAKKENNKKKKKTKTKDKGEDR</sequence>
<gene>
    <name evidence="3" type="ORF">CTM98_01935</name>
</gene>
<name>A0A2D3PP92_9FUSO</name>